<dbReference type="EMBL" id="SOML01000001">
    <property type="protein sequence ID" value="TFD99083.1"/>
    <property type="molecule type" value="Genomic_DNA"/>
</dbReference>
<gene>
    <name evidence="2" type="ORF">E2605_03100</name>
</gene>
<keyword evidence="3" id="KW-1185">Reference proteome</keyword>
<dbReference type="Pfam" id="PF03432">
    <property type="entry name" value="Relaxase"/>
    <property type="match status" value="1"/>
</dbReference>
<dbReference type="InterPro" id="IPR005094">
    <property type="entry name" value="Endonuclease_MobA/VirD2"/>
</dbReference>
<reference evidence="2 3" key="1">
    <citation type="submission" date="2019-03" db="EMBL/GenBank/DDBJ databases">
        <title>San Antonio Military Medical Center submission to MRSN (WRAIR), pending publication.</title>
        <authorList>
            <person name="Blyth D.M."/>
            <person name="Mccarthy S.L."/>
            <person name="Schall S.E."/>
            <person name="Stam J.A."/>
            <person name="Ong A.C."/>
            <person name="Mcgann P.T."/>
        </authorList>
    </citation>
    <scope>NUCLEOTIDE SEQUENCE [LARGE SCALE GENOMIC DNA]</scope>
    <source>
        <strain evidence="2 3">MRSN571793</strain>
    </source>
</reference>
<dbReference type="STRING" id="1121485.GCA_000426485_02905"/>
<proteinExistence type="predicted"/>
<evidence type="ECO:0000259" key="1">
    <source>
        <dbReference type="Pfam" id="PF03432"/>
    </source>
</evidence>
<evidence type="ECO:0000313" key="3">
    <source>
        <dbReference type="Proteomes" id="UP000297861"/>
    </source>
</evidence>
<dbReference type="Proteomes" id="UP000297861">
    <property type="component" value="Unassembled WGS sequence"/>
</dbReference>
<dbReference type="AlphaFoldDB" id="A0A4Y8L928"/>
<comment type="caution">
    <text evidence="2">The sequence shown here is derived from an EMBL/GenBank/DDBJ whole genome shotgun (WGS) entry which is preliminary data.</text>
</comment>
<name>A0A4Y8L928_9BACT</name>
<protein>
    <submittedName>
        <fullName evidence="2">Mobilization protein</fullName>
    </submittedName>
</protein>
<dbReference type="RefSeq" id="WP_134435460.1">
    <property type="nucleotide sequence ID" value="NZ_SOML01000001.1"/>
</dbReference>
<evidence type="ECO:0000313" key="2">
    <source>
        <dbReference type="EMBL" id="TFD99083.1"/>
    </source>
</evidence>
<dbReference type="OrthoDB" id="915634at2"/>
<sequence>MVAKISKGSSLQGALLYNQEKVKEQQAEVLFSNRIILNRDGSLSMYLANQSFAPYLNANQNTEKTVSHISINPHPDDVVCDEMYREIAQTYMQKLGYGNQPYIVYKHEDLDRKHIHIVTINIDENGKKVDDSFEKRRSKDITRELEKVYNLHPAEKKKQLVELPQIKRVDYQSGDIKKQIANISKSLIKNYRFQSVNEFRALLSLYGVTVEEVKGEVKGKNYSGLVYSAIDEKGEKVGNPIKTSVIGKSVGYDVLQNRLEYSAKYIKEQKVLEAPKLIVRSAINSYTDKQTFVNDLAKNNINVVFRENTEGRIYGATFIDHQSRCVFNGSKMGKEFSANILNELFKDDTTNKQPLIIGLTDNTSNGSNTDNPIDNFTENAEYNNRQEDSTIDLSLLEQHGTDYTEEAFTRRMENEEKKRKRIKFKGL</sequence>
<organism evidence="2 3">
    <name type="scientific">Dysgonomonas capnocytophagoides</name>
    <dbReference type="NCBI Taxonomy" id="45254"/>
    <lineage>
        <taxon>Bacteria</taxon>
        <taxon>Pseudomonadati</taxon>
        <taxon>Bacteroidota</taxon>
        <taxon>Bacteroidia</taxon>
        <taxon>Bacteroidales</taxon>
        <taxon>Dysgonomonadaceae</taxon>
        <taxon>Dysgonomonas</taxon>
    </lineage>
</organism>
<feature type="domain" description="MobA/VirD2-like nuclease" evidence="1">
    <location>
        <begin position="17"/>
        <end position="151"/>
    </location>
</feature>
<accession>A0A4Y8L928</accession>
<dbReference type="NCBIfam" id="NF041325">
    <property type="entry name" value="Bacteroid_MobB"/>
    <property type="match status" value="1"/>
</dbReference>